<dbReference type="InterPro" id="IPR051454">
    <property type="entry name" value="RNA/ubiquinone_mod_enzymes"/>
</dbReference>
<gene>
    <name evidence="3" type="ORF">ACFFK8_03915</name>
</gene>
<evidence type="ECO:0000313" key="4">
    <source>
        <dbReference type="Proteomes" id="UP001589688"/>
    </source>
</evidence>
<dbReference type="EMBL" id="JBHLZF010000001">
    <property type="protein sequence ID" value="MFB9896983.1"/>
    <property type="molecule type" value="Genomic_DNA"/>
</dbReference>
<protein>
    <submittedName>
        <fullName evidence="3">U32 family peptidase</fullName>
    </submittedName>
</protein>
<comment type="caution">
    <text evidence="3">The sequence shown here is derived from an EMBL/GenBank/DDBJ whole genome shotgun (WGS) entry which is preliminary data.</text>
</comment>
<dbReference type="PANTHER" id="PTHR30217">
    <property type="entry name" value="PEPTIDASE U32 FAMILY"/>
    <property type="match status" value="1"/>
</dbReference>
<keyword evidence="4" id="KW-1185">Reference proteome</keyword>
<feature type="region of interest" description="Disordered" evidence="1">
    <location>
        <begin position="522"/>
        <end position="564"/>
    </location>
</feature>
<sequence>MRKLELLAPARDLACGLAAIDHGADAVYIGAEHFGARAAAGNSLADIAALCTHAHRFGARVYVTVNTIVYEQELAATRQLVTDLSRIGVDAMLVQDMGMLELRREALARVGRAPLLHASTQCDTRSAEKVEWLRRLGFARAVLARELSLEEIEAIHKAVPDIELEVFVHGALCVSYSGVCYASQHCFGRSANRGACAQFCRMRFDLVDADGHVVEQGRHLLSMKDMSQLDHLEELADAGATSFKIEGRLKDEGYVKNVVSAFSRRLDELVARHPQRYARASRGRVAYSFEPNLQKTFNRGFTTYFLKGRQPDIASFDTPKALGEFVGRVKELRRDSFNVAGTAAFANGDGLCFINEEHELEGFRVNRAVGNRLYPLRMPRGLKAGTGLYRNNDEAFERVLAGATAQRTLPVRMWLGLTPSGFRLRVWPAPAGAGTSTPPDGLVQAGPEAGELVGEATVDFAHEAAKSAQTDNIRRQLGKLGGTLFSCDGIGIDDEAAQLFIPSSLLAALRREAVEHLAAALEENRGVEDSPNVDSKDNKNKENNPNTDVEDNIDDKNNLNNPAKEAAPAAARVWQPEYRQFPYLYNVSNHLARDFYAAHGLLRVGPAFELEGRQHGALLMQCRHCLRYALGFCVRHGGRKPTWREPLVLRLGDGRRFRLEFRCDECQMNIYSE</sequence>
<evidence type="ECO:0000259" key="2">
    <source>
        <dbReference type="Pfam" id="PF12392"/>
    </source>
</evidence>
<dbReference type="Pfam" id="PF01136">
    <property type="entry name" value="Peptidase_U32"/>
    <property type="match status" value="1"/>
</dbReference>
<feature type="domain" description="Peptidase U32 collagenase" evidence="2">
    <location>
        <begin position="388"/>
        <end position="520"/>
    </location>
</feature>
<reference evidence="3 4" key="1">
    <citation type="submission" date="2024-09" db="EMBL/GenBank/DDBJ databases">
        <authorList>
            <person name="Sun Q."/>
            <person name="Mori K."/>
        </authorList>
    </citation>
    <scope>NUCLEOTIDE SEQUENCE [LARGE SCALE GENOMIC DNA]</scope>
    <source>
        <strain evidence="3 4">ATCC 51272</strain>
    </source>
</reference>
<dbReference type="PANTHER" id="PTHR30217:SF10">
    <property type="entry name" value="23S RRNA 5-HYDROXYCYTIDINE C2501 SYNTHASE"/>
    <property type="match status" value="1"/>
</dbReference>
<dbReference type="InterPro" id="IPR001539">
    <property type="entry name" value="Peptidase_U32"/>
</dbReference>
<accession>A0ABV5ZHY2</accession>
<dbReference type="RefSeq" id="WP_027951909.1">
    <property type="nucleotide sequence ID" value="NZ_JADU01000008.1"/>
</dbReference>
<name>A0ABV5ZHY2_9BACT</name>
<dbReference type="Proteomes" id="UP001589688">
    <property type="component" value="Unassembled WGS sequence"/>
</dbReference>
<proteinExistence type="predicted"/>
<feature type="compositionally biased region" description="Basic and acidic residues" evidence="1">
    <location>
        <begin position="522"/>
        <end position="542"/>
    </location>
</feature>
<organism evidence="3 4">
    <name type="scientific">Hallella seregens ATCC 51272</name>
    <dbReference type="NCBI Taxonomy" id="1336250"/>
    <lineage>
        <taxon>Bacteria</taxon>
        <taxon>Pseudomonadati</taxon>
        <taxon>Bacteroidota</taxon>
        <taxon>Bacteroidia</taxon>
        <taxon>Bacteroidales</taxon>
        <taxon>Prevotellaceae</taxon>
        <taxon>Hallella</taxon>
    </lineage>
</organism>
<evidence type="ECO:0000313" key="3">
    <source>
        <dbReference type="EMBL" id="MFB9896983.1"/>
    </source>
</evidence>
<dbReference type="InterPro" id="IPR020988">
    <property type="entry name" value="Pept_U32_collagenase"/>
</dbReference>
<evidence type="ECO:0000256" key="1">
    <source>
        <dbReference type="SAM" id="MobiDB-lite"/>
    </source>
</evidence>
<dbReference type="Pfam" id="PF12392">
    <property type="entry name" value="DUF3656"/>
    <property type="match status" value="1"/>
</dbReference>